<evidence type="ECO:0000313" key="2">
    <source>
        <dbReference type="Proteomes" id="UP000583752"/>
    </source>
</evidence>
<dbReference type="Proteomes" id="UP000583752">
    <property type="component" value="Unassembled WGS sequence"/>
</dbReference>
<accession>A0A848HMJ8</accession>
<reference evidence="1 2" key="1">
    <citation type="submission" date="2020-04" db="EMBL/GenBank/DDBJ databases">
        <title>Massilia sp. RP-1-19 isolated from soil.</title>
        <authorList>
            <person name="Dahal R.H."/>
        </authorList>
    </citation>
    <scope>NUCLEOTIDE SEQUENCE [LARGE SCALE GENOMIC DNA]</scope>
    <source>
        <strain evidence="1 2">RP-1-19</strain>
    </source>
</reference>
<organism evidence="1 2">
    <name type="scientific">Massilia polaris</name>
    <dbReference type="NCBI Taxonomy" id="2728846"/>
    <lineage>
        <taxon>Bacteria</taxon>
        <taxon>Pseudomonadati</taxon>
        <taxon>Pseudomonadota</taxon>
        <taxon>Betaproteobacteria</taxon>
        <taxon>Burkholderiales</taxon>
        <taxon>Oxalobacteraceae</taxon>
        <taxon>Telluria group</taxon>
        <taxon>Massilia</taxon>
    </lineage>
</organism>
<gene>
    <name evidence="1" type="ORF">HHL21_14305</name>
</gene>
<dbReference type="EMBL" id="JABBGG010000007">
    <property type="protein sequence ID" value="NML62227.1"/>
    <property type="molecule type" value="Genomic_DNA"/>
</dbReference>
<dbReference type="RefSeq" id="WP_169466505.1">
    <property type="nucleotide sequence ID" value="NZ_JABBGG010000007.1"/>
</dbReference>
<proteinExistence type="predicted"/>
<evidence type="ECO:0000313" key="1">
    <source>
        <dbReference type="EMBL" id="NML62227.1"/>
    </source>
</evidence>
<protein>
    <submittedName>
        <fullName evidence="1">Uncharacterized protein</fullName>
    </submittedName>
</protein>
<sequence length="82" mass="8985">MIGWMAMVWASFAVAPLKRFVIEFPFVAEKVIPSLPSKGNGLTNAVHQKYRLSSRSRVPRSGRFTPSLLASAGGSLWYLTSG</sequence>
<name>A0A848HMJ8_9BURK</name>
<comment type="caution">
    <text evidence="1">The sequence shown here is derived from an EMBL/GenBank/DDBJ whole genome shotgun (WGS) entry which is preliminary data.</text>
</comment>
<dbReference type="AlphaFoldDB" id="A0A848HMJ8"/>
<keyword evidence="2" id="KW-1185">Reference proteome</keyword>